<dbReference type="EMBL" id="BRXY01000366">
    <property type="protein sequence ID" value="GMH90029.1"/>
    <property type="molecule type" value="Genomic_DNA"/>
</dbReference>
<dbReference type="Proteomes" id="UP001165085">
    <property type="component" value="Unassembled WGS sequence"/>
</dbReference>
<dbReference type="Gene3D" id="3.80.10.10">
    <property type="entry name" value="Ribonuclease Inhibitor"/>
    <property type="match status" value="2"/>
</dbReference>
<dbReference type="InterPro" id="IPR032675">
    <property type="entry name" value="LRR_dom_sf"/>
</dbReference>
<dbReference type="SMART" id="SM00364">
    <property type="entry name" value="LRR_BAC"/>
    <property type="match status" value="2"/>
</dbReference>
<name>A0A9W7BFY2_9STRA</name>
<evidence type="ECO:0000313" key="4">
    <source>
        <dbReference type="Proteomes" id="UP001165085"/>
    </source>
</evidence>
<dbReference type="PANTHER" id="PTHR45712">
    <property type="entry name" value="AGAP008170-PA"/>
    <property type="match status" value="1"/>
</dbReference>
<dbReference type="SUPFAM" id="SSF52058">
    <property type="entry name" value="L domain-like"/>
    <property type="match status" value="1"/>
</dbReference>
<comment type="caution">
    <text evidence="3">The sequence shown here is derived from an EMBL/GenBank/DDBJ whole genome shotgun (WGS) entry which is preliminary data.</text>
</comment>
<dbReference type="InterPro" id="IPR001611">
    <property type="entry name" value="Leu-rich_rpt"/>
</dbReference>
<evidence type="ECO:0000313" key="3">
    <source>
        <dbReference type="EMBL" id="GMH90029.1"/>
    </source>
</evidence>
<keyword evidence="4" id="KW-1185">Reference proteome</keyword>
<sequence>MGAGASAAPTLPQNMNEGDLLCMLQEEEDCVLFKYLEPEEASECEAVVSSFSSSPQLYTKVSLSEQELADVPPGVTSLASVIALNLSSNAFTLSSLVPLLMASNCLMQLNLSSNPELFLSSLPSPFSLGCASTLLHLDVSFIEISEGIYPTFSTFLEQLKALLQLDVESCSLSKLPALPSELTILNLKDNELESLPQSSAFPPSLTSLDLRENPCVDTTPHYKKTILDSVPTLTTLDGFSTAVVSADSNPVDLKEAVENGLKLKDDTGHLIAENEFNAAMTNKVDNTVVG</sequence>
<organism evidence="3 4">
    <name type="scientific">Triparma strigata</name>
    <dbReference type="NCBI Taxonomy" id="1606541"/>
    <lineage>
        <taxon>Eukaryota</taxon>
        <taxon>Sar</taxon>
        <taxon>Stramenopiles</taxon>
        <taxon>Ochrophyta</taxon>
        <taxon>Bolidophyceae</taxon>
        <taxon>Parmales</taxon>
        <taxon>Triparmaceae</taxon>
        <taxon>Triparma</taxon>
    </lineage>
</organism>
<proteinExistence type="predicted"/>
<keyword evidence="1" id="KW-0433">Leucine-rich repeat</keyword>
<dbReference type="PANTHER" id="PTHR45712:SF22">
    <property type="entry name" value="INSULIN-LIKE GROWTH FACTOR-BINDING PROTEIN COMPLEX ACID LABILE SUBUNIT"/>
    <property type="match status" value="1"/>
</dbReference>
<keyword evidence="2" id="KW-0677">Repeat</keyword>
<dbReference type="OrthoDB" id="676979at2759"/>
<dbReference type="PROSITE" id="PS51450">
    <property type="entry name" value="LRR"/>
    <property type="match status" value="1"/>
</dbReference>
<protein>
    <submittedName>
        <fullName evidence="3">Uncharacterized protein</fullName>
    </submittedName>
</protein>
<dbReference type="AlphaFoldDB" id="A0A9W7BFY2"/>
<evidence type="ECO:0000256" key="1">
    <source>
        <dbReference type="ARBA" id="ARBA00022614"/>
    </source>
</evidence>
<accession>A0A9W7BFY2</accession>
<reference evidence="4" key="1">
    <citation type="journal article" date="2023" name="Commun. Biol.">
        <title>Genome analysis of Parmales, the sister group of diatoms, reveals the evolutionary specialization of diatoms from phago-mixotrophs to photoautotrophs.</title>
        <authorList>
            <person name="Ban H."/>
            <person name="Sato S."/>
            <person name="Yoshikawa S."/>
            <person name="Yamada K."/>
            <person name="Nakamura Y."/>
            <person name="Ichinomiya M."/>
            <person name="Sato N."/>
            <person name="Blanc-Mathieu R."/>
            <person name="Endo H."/>
            <person name="Kuwata A."/>
            <person name="Ogata H."/>
        </authorList>
    </citation>
    <scope>NUCLEOTIDE SEQUENCE [LARGE SCALE GENOMIC DNA]</scope>
    <source>
        <strain evidence="4">NIES 3701</strain>
    </source>
</reference>
<dbReference type="InterPro" id="IPR050333">
    <property type="entry name" value="SLRP"/>
</dbReference>
<gene>
    <name evidence="3" type="ORF">TrST_g2195</name>
</gene>
<evidence type="ECO:0000256" key="2">
    <source>
        <dbReference type="ARBA" id="ARBA00022737"/>
    </source>
</evidence>